<proteinExistence type="predicted"/>
<evidence type="ECO:0000313" key="2">
    <source>
        <dbReference type="EMBL" id="KAK8873018.1"/>
    </source>
</evidence>
<organism evidence="2 3">
    <name type="scientific">Apiospora arundinis</name>
    <dbReference type="NCBI Taxonomy" id="335852"/>
    <lineage>
        <taxon>Eukaryota</taxon>
        <taxon>Fungi</taxon>
        <taxon>Dikarya</taxon>
        <taxon>Ascomycota</taxon>
        <taxon>Pezizomycotina</taxon>
        <taxon>Sordariomycetes</taxon>
        <taxon>Xylariomycetidae</taxon>
        <taxon>Amphisphaeriales</taxon>
        <taxon>Apiosporaceae</taxon>
        <taxon>Apiospora</taxon>
    </lineage>
</organism>
<evidence type="ECO:0000313" key="3">
    <source>
        <dbReference type="Proteomes" id="UP001390339"/>
    </source>
</evidence>
<evidence type="ECO:0000256" key="1">
    <source>
        <dbReference type="SAM" id="MobiDB-lite"/>
    </source>
</evidence>
<comment type="caution">
    <text evidence="2">The sequence shown here is derived from an EMBL/GenBank/DDBJ whole genome shotgun (WGS) entry which is preliminary data.</text>
</comment>
<dbReference type="EMBL" id="JAPCWZ010000003">
    <property type="protein sequence ID" value="KAK8873018.1"/>
    <property type="molecule type" value="Genomic_DNA"/>
</dbReference>
<accession>A0ABR2J5F8</accession>
<feature type="compositionally biased region" description="Basic residues" evidence="1">
    <location>
        <begin position="11"/>
        <end position="26"/>
    </location>
</feature>
<dbReference type="Proteomes" id="UP001390339">
    <property type="component" value="Unassembled WGS sequence"/>
</dbReference>
<name>A0ABR2J5F8_9PEZI</name>
<protein>
    <submittedName>
        <fullName evidence="2">Uncharacterized protein</fullName>
    </submittedName>
</protein>
<sequence length="82" mass="9163">MTIAQLDLRNPTRRLQRQRRRTRPRRLSSEPVNCNSSPLQPLFASSLSDVKAGFFANVEATKTIPAVPVTPPDPPFHLALIT</sequence>
<reference evidence="2 3" key="1">
    <citation type="journal article" date="2024" name="IMA Fungus">
        <title>Apiospora arundinis, a panoply of carbohydrate-active enzymes and secondary metabolites.</title>
        <authorList>
            <person name="Sorensen T."/>
            <person name="Petersen C."/>
            <person name="Muurmann A.T."/>
            <person name="Christiansen J.V."/>
            <person name="Brundto M.L."/>
            <person name="Overgaard C.K."/>
            <person name="Boysen A.T."/>
            <person name="Wollenberg R.D."/>
            <person name="Larsen T.O."/>
            <person name="Sorensen J.L."/>
            <person name="Nielsen K.L."/>
            <person name="Sondergaard T.E."/>
        </authorList>
    </citation>
    <scope>NUCLEOTIDE SEQUENCE [LARGE SCALE GENOMIC DNA]</scope>
    <source>
        <strain evidence="2 3">AAU 773</strain>
    </source>
</reference>
<gene>
    <name evidence="2" type="ORF">PGQ11_003532</name>
</gene>
<feature type="region of interest" description="Disordered" evidence="1">
    <location>
        <begin position="1"/>
        <end position="35"/>
    </location>
</feature>
<keyword evidence="3" id="KW-1185">Reference proteome</keyword>